<dbReference type="RefSeq" id="WP_230496724.1">
    <property type="nucleotide sequence ID" value="NZ_CAKJTG010000010.1"/>
</dbReference>
<dbReference type="AlphaFoldDB" id="A0A9C7G9T1"/>
<keyword evidence="1" id="KW-0812">Transmembrane</keyword>
<proteinExistence type="predicted"/>
<sequence>MSAKKFFILSITMMATLVLIVSALFFYIDPLFFYRKTDLYEPQYIGTERYQMPGLLKTMDYETVFTGTSMGRNFEEGYVDEKLKTKSFNASLPASTAREQSMVAQTAIREKEKIDHVIWELNYYSFSGEPDWVTGLPSDFPVYMYDRSKINDIRYLFSSYTLEILYKNIQANKNDIRSRRNPLTIYKFGKGAPEESYERIEEALAEIPEMQELPDYETSETMIRSFKNNVLSLVKDNPDTKFTFFFAPYSVYNQYISYEKHPDYLTERIKFKKEAFKLLSQYPNAELYDFQAMKQITFNIDNYMGDGVHYYNFINRYIIDYISEKKPIQNLARYELLIEKYVDLVENFQPEQLEKNTTIRKNYQL</sequence>
<dbReference type="Proteomes" id="UP000789845">
    <property type="component" value="Unassembled WGS sequence"/>
</dbReference>
<evidence type="ECO:0000313" key="3">
    <source>
        <dbReference type="Proteomes" id="UP000789845"/>
    </source>
</evidence>
<comment type="caution">
    <text evidence="2">The sequence shown here is derived from an EMBL/GenBank/DDBJ whole genome shotgun (WGS) entry which is preliminary data.</text>
</comment>
<protein>
    <submittedName>
        <fullName evidence="2">Uncharacterized protein</fullName>
    </submittedName>
</protein>
<keyword evidence="1" id="KW-0472">Membrane</keyword>
<name>A0A9C7G9T1_9BACI</name>
<keyword evidence="3" id="KW-1185">Reference proteome</keyword>
<keyword evidence="1" id="KW-1133">Transmembrane helix</keyword>
<gene>
    <name evidence="2" type="ORF">NEOCIP111885_02183</name>
</gene>
<reference evidence="2" key="1">
    <citation type="submission" date="2021-10" db="EMBL/GenBank/DDBJ databases">
        <authorList>
            <person name="Criscuolo A."/>
        </authorList>
    </citation>
    <scope>NUCLEOTIDE SEQUENCE</scope>
    <source>
        <strain evidence="2">CIP111885</strain>
    </source>
</reference>
<accession>A0A9C7G9T1</accession>
<organism evidence="2 3">
    <name type="scientific">Pseudoneobacillus rhizosphaerae</name>
    <dbReference type="NCBI Taxonomy" id="2880968"/>
    <lineage>
        <taxon>Bacteria</taxon>
        <taxon>Bacillati</taxon>
        <taxon>Bacillota</taxon>
        <taxon>Bacilli</taxon>
        <taxon>Bacillales</taxon>
        <taxon>Bacillaceae</taxon>
        <taxon>Pseudoneobacillus</taxon>
    </lineage>
</organism>
<feature type="transmembrane region" description="Helical" evidence="1">
    <location>
        <begin position="6"/>
        <end position="28"/>
    </location>
</feature>
<evidence type="ECO:0000256" key="1">
    <source>
        <dbReference type="SAM" id="Phobius"/>
    </source>
</evidence>
<dbReference type="EMBL" id="CAKJTG010000010">
    <property type="protein sequence ID" value="CAG9608489.1"/>
    <property type="molecule type" value="Genomic_DNA"/>
</dbReference>
<evidence type="ECO:0000313" key="2">
    <source>
        <dbReference type="EMBL" id="CAG9608489.1"/>
    </source>
</evidence>